<dbReference type="InterPro" id="IPR002480">
    <property type="entry name" value="DAHP_synth_2"/>
</dbReference>
<dbReference type="Pfam" id="PF01474">
    <property type="entry name" value="DAHP_synth_2"/>
    <property type="match status" value="1"/>
</dbReference>
<feature type="binding site" evidence="3">
    <location>
        <position position="451"/>
    </location>
    <ligand>
        <name>Mn(2+)</name>
        <dbReference type="ChEBI" id="CHEBI:29035"/>
    </ligand>
</feature>
<dbReference type="PANTHER" id="PTHR21337:SF0">
    <property type="entry name" value="PHOSPHO-2-DEHYDRO-3-DEOXYHEPTONATE ALDOLASE"/>
    <property type="match status" value="1"/>
</dbReference>
<feature type="binding site" evidence="3">
    <location>
        <position position="380"/>
    </location>
    <ligand>
        <name>Mn(2+)</name>
        <dbReference type="ChEBI" id="CHEBI:29035"/>
    </ligand>
</feature>
<organism evidence="5 6">
    <name type="scientific">Rhizobium mongolense subsp. loessense</name>
    <dbReference type="NCBI Taxonomy" id="158890"/>
    <lineage>
        <taxon>Bacteria</taxon>
        <taxon>Pseudomonadati</taxon>
        <taxon>Pseudomonadota</taxon>
        <taxon>Alphaproteobacteria</taxon>
        <taxon>Hyphomicrobiales</taxon>
        <taxon>Rhizobiaceae</taxon>
        <taxon>Rhizobium/Agrobacterium group</taxon>
        <taxon>Rhizobium</taxon>
    </lineage>
</organism>
<feature type="binding site" evidence="3">
    <location>
        <position position="348"/>
    </location>
    <ligand>
        <name>phosphoenolpyruvate</name>
        <dbReference type="ChEBI" id="CHEBI:58702"/>
    </ligand>
</feature>
<dbReference type="NCBIfam" id="TIGR01358">
    <property type="entry name" value="DAHP_synth_II"/>
    <property type="match status" value="1"/>
</dbReference>
<dbReference type="Proteomes" id="UP000199542">
    <property type="component" value="Unassembled WGS sequence"/>
</dbReference>
<proteinExistence type="inferred from homology"/>
<comment type="similarity">
    <text evidence="1 4">Belongs to the class-II DAHP synthase family.</text>
</comment>
<feature type="binding site" evidence="3">
    <location>
        <position position="421"/>
    </location>
    <ligand>
        <name>Mn(2+)</name>
        <dbReference type="ChEBI" id="CHEBI:29035"/>
    </ligand>
</feature>
<dbReference type="GO" id="GO:0009073">
    <property type="term" value="P:aromatic amino acid family biosynthetic process"/>
    <property type="evidence" value="ECO:0007669"/>
    <property type="project" value="InterPro"/>
</dbReference>
<reference evidence="5 6" key="1">
    <citation type="submission" date="2016-10" db="EMBL/GenBank/DDBJ databases">
        <authorList>
            <person name="de Groot N.N."/>
        </authorList>
    </citation>
    <scope>NUCLEOTIDE SEQUENCE [LARGE SCALE GENOMIC DNA]</scope>
    <source>
        <strain evidence="5 6">CGMCC 1.3401</strain>
    </source>
</reference>
<dbReference type="AlphaFoldDB" id="A0A1G4RLA4"/>
<dbReference type="SUPFAM" id="SSF51569">
    <property type="entry name" value="Aldolase"/>
    <property type="match status" value="1"/>
</dbReference>
<evidence type="ECO:0000313" key="5">
    <source>
        <dbReference type="EMBL" id="SCW57722.1"/>
    </source>
</evidence>
<comment type="catalytic activity">
    <reaction evidence="4">
        <text>D-erythrose 4-phosphate + phosphoenolpyruvate + H2O = 7-phospho-2-dehydro-3-deoxy-D-arabino-heptonate + phosphate</text>
        <dbReference type="Rhea" id="RHEA:14717"/>
        <dbReference type="ChEBI" id="CHEBI:15377"/>
        <dbReference type="ChEBI" id="CHEBI:16897"/>
        <dbReference type="ChEBI" id="CHEBI:43474"/>
        <dbReference type="ChEBI" id="CHEBI:58394"/>
        <dbReference type="ChEBI" id="CHEBI:58702"/>
        <dbReference type="EC" id="2.5.1.54"/>
    </reaction>
</comment>
<evidence type="ECO:0000313" key="6">
    <source>
        <dbReference type="Proteomes" id="UP000199542"/>
    </source>
</evidence>
<dbReference type="PANTHER" id="PTHR21337">
    <property type="entry name" value="PHOSPHO-2-DEHYDRO-3-DEOXYHEPTONATE ALDOLASE 1, 2"/>
    <property type="match status" value="1"/>
</dbReference>
<keyword evidence="2 4" id="KW-0808">Transferase</keyword>
<name>A0A1G4RLA4_9HYPH</name>
<feature type="binding site" evidence="3">
    <location>
        <position position="95"/>
    </location>
    <ligand>
        <name>Mn(2+)</name>
        <dbReference type="ChEBI" id="CHEBI:29035"/>
    </ligand>
</feature>
<comment type="cofactor">
    <cofactor evidence="3">
        <name>Mn(2+)</name>
        <dbReference type="ChEBI" id="CHEBI:29035"/>
    </cofactor>
    <cofactor evidence="3">
        <name>Co(2+)</name>
        <dbReference type="ChEBI" id="CHEBI:48828"/>
    </cofactor>
    <cofactor evidence="3">
        <name>Cd(2+)</name>
        <dbReference type="ChEBI" id="CHEBI:48775"/>
    </cofactor>
    <text evidence="3">Binds 1 divalent cation per subunit. The enzyme is active with manganese, cobalt or cadmium ions.</text>
</comment>
<evidence type="ECO:0000256" key="3">
    <source>
        <dbReference type="PIRSR" id="PIRSR602480-1"/>
    </source>
</evidence>
<dbReference type="InterPro" id="IPR013785">
    <property type="entry name" value="Aldolase_TIM"/>
</dbReference>
<evidence type="ECO:0000256" key="2">
    <source>
        <dbReference type="ARBA" id="ARBA00022679"/>
    </source>
</evidence>
<accession>A0A1G4RLA4</accession>
<protein>
    <recommendedName>
        <fullName evidence="4">Phospho-2-dehydro-3-deoxyheptonate aldolase</fullName>
        <ecNumber evidence="4">2.5.1.54</ecNumber>
    </recommendedName>
</protein>
<dbReference type="EMBL" id="FMTM01000003">
    <property type="protein sequence ID" value="SCW57722.1"/>
    <property type="molecule type" value="Genomic_DNA"/>
</dbReference>
<feature type="binding site" evidence="3">
    <location>
        <position position="134"/>
    </location>
    <ligand>
        <name>phosphoenolpyruvate</name>
        <dbReference type="ChEBI" id="CHEBI:58702"/>
    </ligand>
</feature>
<evidence type="ECO:0000256" key="4">
    <source>
        <dbReference type="RuleBase" id="RU363071"/>
    </source>
</evidence>
<evidence type="ECO:0000256" key="1">
    <source>
        <dbReference type="ARBA" id="ARBA00008911"/>
    </source>
</evidence>
<feature type="binding site" evidence="3">
    <location>
        <position position="317"/>
    </location>
    <ligand>
        <name>phosphoenolpyruvate</name>
        <dbReference type="ChEBI" id="CHEBI:58702"/>
    </ligand>
</feature>
<keyword evidence="3" id="KW-0464">Manganese</keyword>
<keyword evidence="3" id="KW-0104">Cadmium</keyword>
<sequence>MLKVYKPPLLWTTGAGSDPGETKVTKMAETWTPNSWRQKPIQQVPDYPDQAALAATEAQLSTYPPLVFAGEARRLKKHLANVSEGNGFLLQGGDCAESFAEHGADTIRDFFRAFLQMAVVLTFGAQLPVVKVGRIAGQFAKPRSSGIESQNGVSLPSYRGDIINGIEFTEEARIPNPERQAMAYRQSAATLNLLRAFAMGGYANLENVHQWMLGFVKDSPQGERYRKLADRISETMDFMKAIGITSENHPSLRETDFFTSHEALLLGYEEALTRVDSTSGDWYATSGHMIWIGDRTRQADHAHVEYCRGIKNPIGLKCGPSLQADDLLSLIDILNPANEAGRLTLICRFGHEKVADHLPRLIRAVEREGRKVVWSCDPMHGNTITLNNYKTRPFERILSEVESFFQIHRAEGTHPGGIHIEMTGKDVTECTGGARAVSAEDLQDRYHTHCDPRLNADQALELAFLLAERMKGGRDEKRMAVNG</sequence>
<dbReference type="EC" id="2.5.1.54" evidence="4"/>
<dbReference type="Gene3D" id="3.20.20.70">
    <property type="entry name" value="Aldolase class I"/>
    <property type="match status" value="1"/>
</dbReference>
<gene>
    <name evidence="5" type="ORF">SAMN02927900_02848</name>
</gene>
<dbReference type="GO" id="GO:0003849">
    <property type="term" value="F:3-deoxy-7-phosphoheptulonate synthase activity"/>
    <property type="evidence" value="ECO:0007669"/>
    <property type="project" value="UniProtKB-EC"/>
</dbReference>
<keyword evidence="3" id="KW-0170">Cobalt</keyword>